<keyword evidence="4" id="KW-0255">Endonuclease</keyword>
<evidence type="ECO:0000256" key="2">
    <source>
        <dbReference type="SAM" id="Coils"/>
    </source>
</evidence>
<dbReference type="InterPro" id="IPR051703">
    <property type="entry name" value="NF-kappa-B_Signaling_Reg"/>
</dbReference>
<dbReference type="InterPro" id="IPR019080">
    <property type="entry name" value="YqaJ_viral_recombinase"/>
</dbReference>
<keyword evidence="1" id="KW-0378">Hydrolase</keyword>
<dbReference type="SUPFAM" id="SSF52980">
    <property type="entry name" value="Restriction endonuclease-like"/>
    <property type="match status" value="1"/>
</dbReference>
<dbReference type="InterPro" id="IPR011335">
    <property type="entry name" value="Restrct_endonuc-II-like"/>
</dbReference>
<dbReference type="Proteomes" id="UP000183975">
    <property type="component" value="Unassembled WGS sequence"/>
</dbReference>
<dbReference type="NCBIfam" id="TIGR03033">
    <property type="entry name" value="phage_rel_nuc"/>
    <property type="match status" value="1"/>
</dbReference>
<dbReference type="InterPro" id="IPR011604">
    <property type="entry name" value="PDDEXK-like_dom_sf"/>
</dbReference>
<feature type="domain" description="YqaJ viral recombinase" evidence="3">
    <location>
        <begin position="14"/>
        <end position="149"/>
    </location>
</feature>
<name>A0A1M6PM24_9FIRM</name>
<dbReference type="OrthoDB" id="46225at2"/>
<keyword evidence="5" id="KW-1185">Reference proteome</keyword>
<dbReference type="AlphaFoldDB" id="A0A1M6PM24"/>
<dbReference type="Gene3D" id="3.90.320.10">
    <property type="match status" value="1"/>
</dbReference>
<dbReference type="PANTHER" id="PTHR46609">
    <property type="entry name" value="EXONUCLEASE, PHAGE-TYPE/RECB, C-TERMINAL DOMAIN-CONTAINING PROTEIN"/>
    <property type="match status" value="1"/>
</dbReference>
<dbReference type="Pfam" id="PF09588">
    <property type="entry name" value="YqaJ"/>
    <property type="match status" value="1"/>
</dbReference>
<dbReference type="EMBL" id="FRAH01000015">
    <property type="protein sequence ID" value="SHK08971.1"/>
    <property type="molecule type" value="Genomic_DNA"/>
</dbReference>
<evidence type="ECO:0000313" key="4">
    <source>
        <dbReference type="EMBL" id="SHK08971.1"/>
    </source>
</evidence>
<keyword evidence="2" id="KW-0175">Coiled coil</keyword>
<dbReference type="GO" id="GO:0016787">
    <property type="term" value="F:hydrolase activity"/>
    <property type="evidence" value="ECO:0007669"/>
    <property type="project" value="UniProtKB-KW"/>
</dbReference>
<dbReference type="RefSeq" id="WP_072849949.1">
    <property type="nucleotide sequence ID" value="NZ_FRAH01000015.1"/>
</dbReference>
<accession>A0A1M6PM24</accession>
<evidence type="ECO:0000259" key="3">
    <source>
        <dbReference type="Pfam" id="PF09588"/>
    </source>
</evidence>
<reference evidence="4 5" key="1">
    <citation type="submission" date="2016-11" db="EMBL/GenBank/DDBJ databases">
        <authorList>
            <person name="Jaros S."/>
            <person name="Januszkiewicz K."/>
            <person name="Wedrychowicz H."/>
        </authorList>
    </citation>
    <scope>NUCLEOTIDE SEQUENCE [LARGE SCALE GENOMIC DNA]</scope>
    <source>
        <strain evidence="4 5">DSM 14214</strain>
    </source>
</reference>
<sequence length="309" mass="35564">MRVLVKTKGLSHEEWLKYRTQGIGGSDVSVLAGLNPYKSVYQLWREKTGQAEPVETDSEYAHFGTVLEPVVRKEFMKRTGIKVRARNMLLQSSEHPFMLANLDGVIKEKDEMVIFEAKTASAYKQKIWEEGVPPEYLLQIQHYMAVTGARKTYIAALVGGNHFYFHEVFRDEKLIAQIIAMEEHFWKVHVIGGKEPIPDGSQATTIQMNERFSVSNGKPIRLPEEALSICSRYDTLSEQIRKLEEEKAAAVNQLKNYMREYETGIVGNRKITWKMVSKSSVDTKRLKEEQPEIYEAYLSESQYRKFTVA</sequence>
<dbReference type="PANTHER" id="PTHR46609:SF6">
    <property type="entry name" value="EXONUCLEASE, PHAGE-TYPE_RECB, C-TERMINAL DOMAIN-CONTAINING PROTEIN-RELATED"/>
    <property type="match status" value="1"/>
</dbReference>
<dbReference type="InterPro" id="IPR017482">
    <property type="entry name" value="Lambda-type_endonuclease"/>
</dbReference>
<keyword evidence="4" id="KW-0540">Nuclease</keyword>
<evidence type="ECO:0000313" key="5">
    <source>
        <dbReference type="Proteomes" id="UP000183975"/>
    </source>
</evidence>
<evidence type="ECO:0000256" key="1">
    <source>
        <dbReference type="ARBA" id="ARBA00022801"/>
    </source>
</evidence>
<gene>
    <name evidence="4" type="ORF">SAMN02745138_01115</name>
</gene>
<dbReference type="GO" id="GO:0004519">
    <property type="term" value="F:endonuclease activity"/>
    <property type="evidence" value="ECO:0007669"/>
    <property type="project" value="UniProtKB-KW"/>
</dbReference>
<organism evidence="4 5">
    <name type="scientific">Anaerotignum lactatifermentans DSM 14214</name>
    <dbReference type="NCBI Taxonomy" id="1121323"/>
    <lineage>
        <taxon>Bacteria</taxon>
        <taxon>Bacillati</taxon>
        <taxon>Bacillota</taxon>
        <taxon>Clostridia</taxon>
        <taxon>Lachnospirales</taxon>
        <taxon>Anaerotignaceae</taxon>
        <taxon>Anaerotignum</taxon>
    </lineage>
</organism>
<protein>
    <submittedName>
        <fullName evidence="4">Putative phage-type endonuclease</fullName>
    </submittedName>
</protein>
<proteinExistence type="predicted"/>
<feature type="coiled-coil region" evidence="2">
    <location>
        <begin position="233"/>
        <end position="260"/>
    </location>
</feature>